<keyword evidence="2" id="KW-0812">Transmembrane</keyword>
<organism evidence="3 4">
    <name type="scientific">Nocardiopsis suaedae</name>
    <dbReference type="NCBI Taxonomy" id="3018444"/>
    <lineage>
        <taxon>Bacteria</taxon>
        <taxon>Bacillati</taxon>
        <taxon>Actinomycetota</taxon>
        <taxon>Actinomycetes</taxon>
        <taxon>Streptosporangiales</taxon>
        <taxon>Nocardiopsidaceae</taxon>
        <taxon>Nocardiopsis</taxon>
    </lineage>
</organism>
<dbReference type="EMBL" id="JAQFWP010000026">
    <property type="protein sequence ID" value="MDA2805875.1"/>
    <property type="molecule type" value="Genomic_DNA"/>
</dbReference>
<keyword evidence="2" id="KW-0472">Membrane</keyword>
<proteinExistence type="predicted"/>
<evidence type="ECO:0000256" key="1">
    <source>
        <dbReference type="SAM" id="MobiDB-lite"/>
    </source>
</evidence>
<protein>
    <recommendedName>
        <fullName evidence="5">DUF4190 domain-containing protein</fullName>
    </recommendedName>
</protein>
<dbReference type="RefSeq" id="WP_270678525.1">
    <property type="nucleotide sequence ID" value="NZ_JAQFWP010000026.1"/>
</dbReference>
<feature type="transmembrane region" description="Helical" evidence="2">
    <location>
        <begin position="70"/>
        <end position="98"/>
    </location>
</feature>
<feature type="compositionally biased region" description="Pro residues" evidence="1">
    <location>
        <begin position="47"/>
        <end position="59"/>
    </location>
</feature>
<keyword evidence="2" id="KW-1133">Transmembrane helix</keyword>
<evidence type="ECO:0008006" key="5">
    <source>
        <dbReference type="Google" id="ProtNLM"/>
    </source>
</evidence>
<name>A0ABT4TMI5_9ACTN</name>
<accession>A0ABT4TMI5</accession>
<sequence length="149" mass="15466">MNAPWPGQENDPQQHPGGYGPPPGYATGGQPQYPYGQQSPGYGQQPVGPPPVPYGPPMVNPEVEETRGGAIAALVTGALSLMLCASPVGIVGVVFGILAMVEKQDAEKARRFTKYSWIATIGGIVAMVLFFALLFIVPFVIALGAAGTA</sequence>
<feature type="transmembrane region" description="Helical" evidence="2">
    <location>
        <begin position="118"/>
        <end position="146"/>
    </location>
</feature>
<evidence type="ECO:0000256" key="2">
    <source>
        <dbReference type="SAM" id="Phobius"/>
    </source>
</evidence>
<evidence type="ECO:0000313" key="3">
    <source>
        <dbReference type="EMBL" id="MDA2805875.1"/>
    </source>
</evidence>
<feature type="region of interest" description="Disordered" evidence="1">
    <location>
        <begin position="1"/>
        <end position="60"/>
    </location>
</feature>
<evidence type="ECO:0000313" key="4">
    <source>
        <dbReference type="Proteomes" id="UP001165685"/>
    </source>
</evidence>
<comment type="caution">
    <text evidence="3">The sequence shown here is derived from an EMBL/GenBank/DDBJ whole genome shotgun (WGS) entry which is preliminary data.</text>
</comment>
<keyword evidence="4" id="KW-1185">Reference proteome</keyword>
<feature type="compositionally biased region" description="Low complexity" evidence="1">
    <location>
        <begin position="28"/>
        <end position="46"/>
    </location>
</feature>
<gene>
    <name evidence="3" type="ORF">O4U47_15265</name>
</gene>
<dbReference type="Proteomes" id="UP001165685">
    <property type="component" value="Unassembled WGS sequence"/>
</dbReference>
<reference evidence="3" key="1">
    <citation type="submission" date="2023-01" db="EMBL/GenBank/DDBJ databases">
        <title>Draft genome sequence of Nocardiopsis sp. LSu2-4 isolated from halophytes.</title>
        <authorList>
            <person name="Duangmal K."/>
            <person name="Chantavorakit T."/>
        </authorList>
    </citation>
    <scope>NUCLEOTIDE SEQUENCE</scope>
    <source>
        <strain evidence="3">LSu2-4</strain>
    </source>
</reference>